<keyword evidence="3" id="KW-1185">Reference proteome</keyword>
<evidence type="ECO:0000256" key="1">
    <source>
        <dbReference type="SAM" id="MobiDB-lite"/>
    </source>
</evidence>
<dbReference type="AlphaFoldDB" id="A0A392VJM8"/>
<accession>A0A392VJM8</accession>
<name>A0A392VJM8_9FABA</name>
<dbReference type="EMBL" id="LXQA011170941">
    <property type="protein sequence ID" value="MCI87632.1"/>
    <property type="molecule type" value="Genomic_DNA"/>
</dbReference>
<feature type="non-terminal residue" evidence="2">
    <location>
        <position position="50"/>
    </location>
</feature>
<evidence type="ECO:0000313" key="2">
    <source>
        <dbReference type="EMBL" id="MCI87632.1"/>
    </source>
</evidence>
<protein>
    <submittedName>
        <fullName evidence="2">Uncharacterized protein</fullName>
    </submittedName>
</protein>
<dbReference type="Proteomes" id="UP000265520">
    <property type="component" value="Unassembled WGS sequence"/>
</dbReference>
<proteinExistence type="predicted"/>
<feature type="region of interest" description="Disordered" evidence="1">
    <location>
        <begin position="30"/>
        <end position="50"/>
    </location>
</feature>
<sequence length="50" mass="5454">MAGENSHPPPPPITLQVAIAEIRRLQTKMASVEKGKADKEVGNEEDEIID</sequence>
<evidence type="ECO:0000313" key="3">
    <source>
        <dbReference type="Proteomes" id="UP000265520"/>
    </source>
</evidence>
<feature type="compositionally biased region" description="Basic and acidic residues" evidence="1">
    <location>
        <begin position="31"/>
        <end position="42"/>
    </location>
</feature>
<reference evidence="2 3" key="1">
    <citation type="journal article" date="2018" name="Front. Plant Sci.">
        <title>Red Clover (Trifolium pratense) and Zigzag Clover (T. medium) - A Picture of Genomic Similarities and Differences.</title>
        <authorList>
            <person name="Dluhosova J."/>
            <person name="Istvanek J."/>
            <person name="Nedelnik J."/>
            <person name="Repkova J."/>
        </authorList>
    </citation>
    <scope>NUCLEOTIDE SEQUENCE [LARGE SCALE GENOMIC DNA]</scope>
    <source>
        <strain evidence="3">cv. 10/8</strain>
        <tissue evidence="2">Leaf</tissue>
    </source>
</reference>
<organism evidence="2 3">
    <name type="scientific">Trifolium medium</name>
    <dbReference type="NCBI Taxonomy" id="97028"/>
    <lineage>
        <taxon>Eukaryota</taxon>
        <taxon>Viridiplantae</taxon>
        <taxon>Streptophyta</taxon>
        <taxon>Embryophyta</taxon>
        <taxon>Tracheophyta</taxon>
        <taxon>Spermatophyta</taxon>
        <taxon>Magnoliopsida</taxon>
        <taxon>eudicotyledons</taxon>
        <taxon>Gunneridae</taxon>
        <taxon>Pentapetalae</taxon>
        <taxon>rosids</taxon>
        <taxon>fabids</taxon>
        <taxon>Fabales</taxon>
        <taxon>Fabaceae</taxon>
        <taxon>Papilionoideae</taxon>
        <taxon>50 kb inversion clade</taxon>
        <taxon>NPAAA clade</taxon>
        <taxon>Hologalegina</taxon>
        <taxon>IRL clade</taxon>
        <taxon>Trifolieae</taxon>
        <taxon>Trifolium</taxon>
    </lineage>
</organism>
<comment type="caution">
    <text evidence="2">The sequence shown here is derived from an EMBL/GenBank/DDBJ whole genome shotgun (WGS) entry which is preliminary data.</text>
</comment>